<dbReference type="EMBL" id="JBHUEQ010000017">
    <property type="protein sequence ID" value="MFD1745925.1"/>
    <property type="molecule type" value="Genomic_DNA"/>
</dbReference>
<evidence type="ECO:0000313" key="2">
    <source>
        <dbReference type="EMBL" id="MFD1745925.1"/>
    </source>
</evidence>
<comment type="caution">
    <text evidence="2">The sequence shown here is derived from an EMBL/GenBank/DDBJ whole genome shotgun (WGS) entry which is preliminary data.</text>
</comment>
<accession>A0ABW4M395</accession>
<name>A0ABW4M395_9HYPH</name>
<evidence type="ECO:0000313" key="3">
    <source>
        <dbReference type="Proteomes" id="UP001597322"/>
    </source>
</evidence>
<dbReference type="RefSeq" id="WP_377400546.1">
    <property type="nucleotide sequence ID" value="NZ_JBHUEQ010000017.1"/>
</dbReference>
<organism evidence="2 3">
    <name type="scientific">Rhizobium helianthi</name>
    <dbReference type="NCBI Taxonomy" id="1132695"/>
    <lineage>
        <taxon>Bacteria</taxon>
        <taxon>Pseudomonadati</taxon>
        <taxon>Pseudomonadota</taxon>
        <taxon>Alphaproteobacteria</taxon>
        <taxon>Hyphomicrobiales</taxon>
        <taxon>Rhizobiaceae</taxon>
        <taxon>Rhizobium/Agrobacterium group</taxon>
        <taxon>Rhizobium</taxon>
    </lineage>
</organism>
<sequence length="61" mass="6639">MLAPDAALPPGIRSPEGTDLADRYNIYRNNVTVSLINAVASIYPAVERITGGDFFRALARF</sequence>
<feature type="domain" description="Putative DNA-binding" evidence="1">
    <location>
        <begin position="16"/>
        <end position="60"/>
    </location>
</feature>
<proteinExistence type="predicted"/>
<keyword evidence="2" id="KW-0238">DNA-binding</keyword>
<dbReference type="Pfam" id="PF09836">
    <property type="entry name" value="DUF2063"/>
    <property type="match status" value="1"/>
</dbReference>
<dbReference type="GO" id="GO:0003677">
    <property type="term" value="F:DNA binding"/>
    <property type="evidence" value="ECO:0007669"/>
    <property type="project" value="UniProtKB-KW"/>
</dbReference>
<gene>
    <name evidence="2" type="ORF">ACFSE1_10680</name>
</gene>
<dbReference type="Proteomes" id="UP001597322">
    <property type="component" value="Unassembled WGS sequence"/>
</dbReference>
<keyword evidence="3" id="KW-1185">Reference proteome</keyword>
<reference evidence="3" key="1">
    <citation type="journal article" date="2019" name="Int. J. Syst. Evol. Microbiol.">
        <title>The Global Catalogue of Microorganisms (GCM) 10K type strain sequencing project: providing services to taxonomists for standard genome sequencing and annotation.</title>
        <authorList>
            <consortium name="The Broad Institute Genomics Platform"/>
            <consortium name="The Broad Institute Genome Sequencing Center for Infectious Disease"/>
            <person name="Wu L."/>
            <person name="Ma J."/>
        </authorList>
    </citation>
    <scope>NUCLEOTIDE SEQUENCE [LARGE SCALE GENOMIC DNA]</scope>
    <source>
        <strain evidence="3">CG52</strain>
    </source>
</reference>
<dbReference type="InterPro" id="IPR018640">
    <property type="entry name" value="DUF2063"/>
</dbReference>
<evidence type="ECO:0000259" key="1">
    <source>
        <dbReference type="Pfam" id="PF09836"/>
    </source>
</evidence>
<protein>
    <submittedName>
        <fullName evidence="2">DNA-binding domain-containing protein</fullName>
    </submittedName>
</protein>